<name>A0A1E7R1S3_9GAMM</name>
<dbReference type="CDD" id="cd10032">
    <property type="entry name" value="UDG-F6_HDG"/>
    <property type="match status" value="1"/>
</dbReference>
<dbReference type="AlphaFoldDB" id="A0A1E7R1S3"/>
<dbReference type="Proteomes" id="UP000185895">
    <property type="component" value="Unassembled WGS sequence"/>
</dbReference>
<reference evidence="1 2" key="1">
    <citation type="submission" date="2016-09" db="EMBL/GenBank/DDBJ databases">
        <authorList>
            <person name="Capua I."/>
            <person name="De Benedictis P."/>
            <person name="Joannis T."/>
            <person name="Lombin L.H."/>
            <person name="Cattoli G."/>
        </authorList>
    </citation>
    <scope>NUCLEOTIDE SEQUENCE [LARGE SCALE GENOMIC DNA]</scope>
    <source>
        <strain evidence="1 2">ANC 4671</strain>
    </source>
</reference>
<protein>
    <submittedName>
        <fullName evidence="1">DNA glycosylase</fullName>
    </submittedName>
</protein>
<dbReference type="STRING" id="1262585.BJI46_14380"/>
<dbReference type="OrthoDB" id="9794144at2"/>
<gene>
    <name evidence="1" type="ORF">BJI46_14380</name>
</gene>
<dbReference type="PROSITE" id="PS50890">
    <property type="entry name" value="PUA"/>
    <property type="match status" value="1"/>
</dbReference>
<proteinExistence type="predicted"/>
<evidence type="ECO:0000313" key="1">
    <source>
        <dbReference type="EMBL" id="OEY93256.1"/>
    </source>
</evidence>
<dbReference type="SUPFAM" id="SSF52141">
    <property type="entry name" value="Uracil-DNA glycosylase-like"/>
    <property type="match status" value="1"/>
</dbReference>
<sequence>MIEIEHHPLQPFLPEHAKVLLLGSFPPPRLRWKMDFYYPNFQNDMWRIMGLIFFQDKNYFIDLQNRTFKTIVIQQFLQTKGIAIYDSAIAVKRLKGNAADSHLEIVEYADLQKILAQLKQCHHIITTGEKAAQTMMLALGESLQAPTIGQSQHIHLGERTIYLHRLPSSSRAYPMKLEQKAQHYAALFDQIGLI</sequence>
<keyword evidence="2" id="KW-1185">Reference proteome</keyword>
<organism evidence="1 2">
    <name type="scientific">Acinetobacter qingfengensis</name>
    <dbReference type="NCBI Taxonomy" id="1262585"/>
    <lineage>
        <taxon>Bacteria</taxon>
        <taxon>Pseudomonadati</taxon>
        <taxon>Pseudomonadota</taxon>
        <taxon>Gammaproteobacteria</taxon>
        <taxon>Moraxellales</taxon>
        <taxon>Moraxellaceae</taxon>
        <taxon>Acinetobacter</taxon>
    </lineage>
</organism>
<comment type="caution">
    <text evidence="1">The sequence shown here is derived from an EMBL/GenBank/DDBJ whole genome shotgun (WGS) entry which is preliminary data.</text>
</comment>
<accession>A0A1E7R1S3</accession>
<dbReference type="RefSeq" id="WP_070070605.1">
    <property type="nucleotide sequence ID" value="NZ_MKKK01000053.1"/>
</dbReference>
<dbReference type="Gene3D" id="3.40.470.10">
    <property type="entry name" value="Uracil-DNA glycosylase-like domain"/>
    <property type="match status" value="1"/>
</dbReference>
<dbReference type="EMBL" id="MKKK01000053">
    <property type="protein sequence ID" value="OEY93256.1"/>
    <property type="molecule type" value="Genomic_DNA"/>
</dbReference>
<dbReference type="InterPro" id="IPR036895">
    <property type="entry name" value="Uracil-DNA_glycosylase-like_sf"/>
</dbReference>
<evidence type="ECO:0000313" key="2">
    <source>
        <dbReference type="Proteomes" id="UP000185895"/>
    </source>
</evidence>